<reference evidence="2 3" key="1">
    <citation type="submission" date="2023-09" db="EMBL/GenBank/DDBJ databases">
        <title>Genomes of two closely related lineages of the louse Polyplax serrata with different host specificities.</title>
        <authorList>
            <person name="Martinu J."/>
            <person name="Tarabai H."/>
            <person name="Stefka J."/>
            <person name="Hypsa V."/>
        </authorList>
    </citation>
    <scope>NUCLEOTIDE SEQUENCE [LARGE SCALE GENOMIC DNA]</scope>
    <source>
        <strain evidence="2">98ZLc_SE</strain>
    </source>
</reference>
<name>A0ABR1B496_POLSC</name>
<dbReference type="EMBL" id="JAWJWF010000003">
    <property type="protein sequence ID" value="KAK6634777.1"/>
    <property type="molecule type" value="Genomic_DNA"/>
</dbReference>
<proteinExistence type="predicted"/>
<feature type="compositionally biased region" description="Polar residues" evidence="1">
    <location>
        <begin position="186"/>
        <end position="199"/>
    </location>
</feature>
<feature type="compositionally biased region" description="Low complexity" evidence="1">
    <location>
        <begin position="213"/>
        <end position="228"/>
    </location>
</feature>
<evidence type="ECO:0000313" key="3">
    <source>
        <dbReference type="Proteomes" id="UP001359485"/>
    </source>
</evidence>
<feature type="compositionally biased region" description="Basic and acidic residues" evidence="1">
    <location>
        <begin position="104"/>
        <end position="133"/>
    </location>
</feature>
<gene>
    <name evidence="2" type="ORF">RUM44_000024</name>
</gene>
<feature type="compositionally biased region" description="Basic residues" evidence="1">
    <location>
        <begin position="203"/>
        <end position="212"/>
    </location>
</feature>
<sequence>MAVGTVDWEVVRRDIVQKGWNRRTYSEQEPKGNPVVPASPHLWGHGSGRKSPWCKKRTSAPQFQTQNSFAALKGVVLRSRGSWPTAPLTTRRGEPLKTNVKGDLPAKESHEYRLPEEELDNDKAEAEKSEAEKSGPQLLISLQSQLHDIEEIEEEQNGDDTSSSSTLFSKTSSIRKDHRGSEDSRQFQSSPSPTCSISNIHLIKSRRKKKISSRSVTSTSSDTSGAASTVVSTCAVGGGGSASGKMQAEQGSIKELKSYQTNRYLRNRRHTLANVRQSTPSHMIDFYHCHSMVPAFGHEFKHSKTKTLRPVDSLCL</sequence>
<feature type="region of interest" description="Disordered" evidence="1">
    <location>
        <begin position="82"/>
        <end position="137"/>
    </location>
</feature>
<evidence type="ECO:0000313" key="2">
    <source>
        <dbReference type="EMBL" id="KAK6634777.1"/>
    </source>
</evidence>
<protein>
    <submittedName>
        <fullName evidence="2">Uncharacterized protein</fullName>
    </submittedName>
</protein>
<feature type="region of interest" description="Disordered" evidence="1">
    <location>
        <begin position="153"/>
        <end position="228"/>
    </location>
</feature>
<organism evidence="2 3">
    <name type="scientific">Polyplax serrata</name>
    <name type="common">Common mouse louse</name>
    <dbReference type="NCBI Taxonomy" id="468196"/>
    <lineage>
        <taxon>Eukaryota</taxon>
        <taxon>Metazoa</taxon>
        <taxon>Ecdysozoa</taxon>
        <taxon>Arthropoda</taxon>
        <taxon>Hexapoda</taxon>
        <taxon>Insecta</taxon>
        <taxon>Pterygota</taxon>
        <taxon>Neoptera</taxon>
        <taxon>Paraneoptera</taxon>
        <taxon>Psocodea</taxon>
        <taxon>Troctomorpha</taxon>
        <taxon>Phthiraptera</taxon>
        <taxon>Anoplura</taxon>
        <taxon>Polyplacidae</taxon>
        <taxon>Polyplax</taxon>
    </lineage>
</organism>
<feature type="region of interest" description="Disordered" evidence="1">
    <location>
        <begin position="21"/>
        <end position="60"/>
    </location>
</feature>
<evidence type="ECO:0000256" key="1">
    <source>
        <dbReference type="SAM" id="MobiDB-lite"/>
    </source>
</evidence>
<feature type="compositionally biased region" description="Low complexity" evidence="1">
    <location>
        <begin position="161"/>
        <end position="172"/>
    </location>
</feature>
<comment type="caution">
    <text evidence="2">The sequence shown here is derived from an EMBL/GenBank/DDBJ whole genome shotgun (WGS) entry which is preliminary data.</text>
</comment>
<accession>A0ABR1B496</accession>
<dbReference type="Proteomes" id="UP001359485">
    <property type="component" value="Unassembled WGS sequence"/>
</dbReference>
<keyword evidence="3" id="KW-1185">Reference proteome</keyword>